<comment type="caution">
    <text evidence="1">The sequence shown here is derived from an EMBL/GenBank/DDBJ whole genome shotgun (WGS) entry which is preliminary data.</text>
</comment>
<proteinExistence type="predicted"/>
<evidence type="ECO:0000313" key="1">
    <source>
        <dbReference type="EMBL" id="CAK7329119.1"/>
    </source>
</evidence>
<reference evidence="1 2" key="1">
    <citation type="submission" date="2024-01" db="EMBL/GenBank/DDBJ databases">
        <authorList>
            <person name="Waweru B."/>
        </authorList>
    </citation>
    <scope>NUCLEOTIDE SEQUENCE [LARGE SCALE GENOMIC DNA]</scope>
</reference>
<dbReference type="EMBL" id="CAWUPB010000913">
    <property type="protein sequence ID" value="CAK7329119.1"/>
    <property type="molecule type" value="Genomic_DNA"/>
</dbReference>
<accession>A0AAV1R6Y8</accession>
<dbReference type="InterPro" id="IPR032675">
    <property type="entry name" value="LRR_dom_sf"/>
</dbReference>
<gene>
    <name evidence="1" type="ORF">DCAF_LOCUS6867</name>
</gene>
<protein>
    <submittedName>
        <fullName evidence="1">Uncharacterized protein</fullName>
    </submittedName>
</protein>
<sequence>MRRLLSCPSLEELIIKHSVDCIFLFEDDDDDVFGGGELVPSSRLQSLQIQGCDMLTYVPDGLYRRRLHSLVRLKIYECRSLRKSSSLPSERIRPNHIALKLPESKKIASCALRRERQFYCCNDGDGKKCGQELCSCVYHGPTNSKAMRLGLDRDREAVGHGLVERSRRGLDAKEAQKSGCHFRKIVASDVSLRGGDLLVGSLFKKLPNECNNVMCFLIAFLVAYIIVFQRFGRGLSELKDPTDKVALVDLVSATLVIVGKDVVEDCTKCLKLVALTLRLLPHEIAFRVYNDDDDDVFGGGELVPSSRLQSLQISRCDKLTSLPSVGRRRLHSLVFAELKDHADKVALADLVSPTLVIIREGCCPISVEKNRQSGMILNRDEETVQSPCRCPALDFNSKLNFLLAQDSASIYITPDAAFELRTTLQQCKVSKALLMSVTVNYTIDLVTVERWNSHFWQGTNCSVRQYVFRMLAEEIDEMLLSFAEAGVSVVRLKGGDPLDSVGFLAALRRNKRVEIPEMPSSFAEAGVPVVGLNGSHPLLRICPRMLSRRVITGIWGAWNLEMGELRWSKGISVFEDDYEDDDVFGGGGELLPSSRLQSLQFSYCDKLPSLPSLGRRRLHSLVRLQNIMCPSLRNAVNGGGNLAVELVLDEKHCDDELL</sequence>
<organism evidence="1 2">
    <name type="scientific">Dovyalis caffra</name>
    <dbReference type="NCBI Taxonomy" id="77055"/>
    <lineage>
        <taxon>Eukaryota</taxon>
        <taxon>Viridiplantae</taxon>
        <taxon>Streptophyta</taxon>
        <taxon>Embryophyta</taxon>
        <taxon>Tracheophyta</taxon>
        <taxon>Spermatophyta</taxon>
        <taxon>Magnoliopsida</taxon>
        <taxon>eudicotyledons</taxon>
        <taxon>Gunneridae</taxon>
        <taxon>Pentapetalae</taxon>
        <taxon>rosids</taxon>
        <taxon>fabids</taxon>
        <taxon>Malpighiales</taxon>
        <taxon>Salicaceae</taxon>
        <taxon>Flacourtieae</taxon>
        <taxon>Dovyalis</taxon>
    </lineage>
</organism>
<dbReference type="Gene3D" id="3.80.10.10">
    <property type="entry name" value="Ribonuclease Inhibitor"/>
    <property type="match status" value="1"/>
</dbReference>
<dbReference type="Proteomes" id="UP001314170">
    <property type="component" value="Unassembled WGS sequence"/>
</dbReference>
<keyword evidence="2" id="KW-1185">Reference proteome</keyword>
<evidence type="ECO:0000313" key="2">
    <source>
        <dbReference type="Proteomes" id="UP001314170"/>
    </source>
</evidence>
<dbReference type="AlphaFoldDB" id="A0AAV1R6Y8"/>
<name>A0AAV1R6Y8_9ROSI</name>
<dbReference type="PANTHER" id="PTHR34630">
    <property type="entry name" value="OS11G0677101 PROTEIN"/>
    <property type="match status" value="1"/>
</dbReference>
<dbReference type="PANTHER" id="PTHR34630:SF105">
    <property type="entry name" value="TMV RESISTANCE PROTEIN N-LIKE"/>
    <property type="match status" value="1"/>
</dbReference>